<dbReference type="PROSITE" id="PS51419">
    <property type="entry name" value="RAB"/>
    <property type="match status" value="1"/>
</dbReference>
<dbReference type="Proteomes" id="UP000242188">
    <property type="component" value="Unassembled WGS sequence"/>
</dbReference>
<gene>
    <name evidence="5" type="ORF">KP79_PYT11999</name>
</gene>
<dbReference type="NCBIfam" id="TIGR00231">
    <property type="entry name" value="small_GTP"/>
    <property type="match status" value="1"/>
</dbReference>
<evidence type="ECO:0000313" key="5">
    <source>
        <dbReference type="EMBL" id="OWF56238.1"/>
    </source>
</evidence>
<dbReference type="CDD" id="cd00154">
    <property type="entry name" value="Rab"/>
    <property type="match status" value="1"/>
</dbReference>
<dbReference type="GO" id="GO:0005525">
    <property type="term" value="F:GTP binding"/>
    <property type="evidence" value="ECO:0007669"/>
    <property type="project" value="UniProtKB-KW"/>
</dbReference>
<evidence type="ECO:0000256" key="2">
    <source>
        <dbReference type="ARBA" id="ARBA00022741"/>
    </source>
</evidence>
<dbReference type="SMART" id="SM00175">
    <property type="entry name" value="RAB"/>
    <property type="match status" value="1"/>
</dbReference>
<keyword evidence="2" id="KW-0547">Nucleotide-binding</keyword>
<sequence>MADCDYLYKIILIGDINVGKTSIVRRFRDGAFDDTYRTTIGVDFAIRTLDIDNKQVKLQIWDTSGQERFRSITTSYFRNAHGIVLVYDITNRTSLEVAERWLMDVNRLCGDSPVNLLVGNKSDLIDRRQVTIQEAKTFAANHGMIGPIETSAKSAANIDQAFYSLAQELVQCNGASSHLTYNQEDSILLHQTSPQPVTWWSCCGYT</sequence>
<keyword evidence="4" id="KW-0472">Membrane</keyword>
<dbReference type="SMART" id="SM00174">
    <property type="entry name" value="RHO"/>
    <property type="match status" value="1"/>
</dbReference>
<dbReference type="PRINTS" id="PR00449">
    <property type="entry name" value="RASTRNSFRMNG"/>
</dbReference>
<reference evidence="5 6" key="1">
    <citation type="journal article" date="2017" name="Nat. Ecol. Evol.">
        <title>Scallop genome provides insights into evolution of bilaterian karyotype and development.</title>
        <authorList>
            <person name="Wang S."/>
            <person name="Zhang J."/>
            <person name="Jiao W."/>
            <person name="Li J."/>
            <person name="Xun X."/>
            <person name="Sun Y."/>
            <person name="Guo X."/>
            <person name="Huan P."/>
            <person name="Dong B."/>
            <person name="Zhang L."/>
            <person name="Hu X."/>
            <person name="Sun X."/>
            <person name="Wang J."/>
            <person name="Zhao C."/>
            <person name="Wang Y."/>
            <person name="Wang D."/>
            <person name="Huang X."/>
            <person name="Wang R."/>
            <person name="Lv J."/>
            <person name="Li Y."/>
            <person name="Zhang Z."/>
            <person name="Liu B."/>
            <person name="Lu W."/>
            <person name="Hui Y."/>
            <person name="Liang J."/>
            <person name="Zhou Z."/>
            <person name="Hou R."/>
            <person name="Li X."/>
            <person name="Liu Y."/>
            <person name="Li H."/>
            <person name="Ning X."/>
            <person name="Lin Y."/>
            <person name="Zhao L."/>
            <person name="Xing Q."/>
            <person name="Dou J."/>
            <person name="Li Y."/>
            <person name="Mao J."/>
            <person name="Guo H."/>
            <person name="Dou H."/>
            <person name="Li T."/>
            <person name="Mu C."/>
            <person name="Jiang W."/>
            <person name="Fu Q."/>
            <person name="Fu X."/>
            <person name="Miao Y."/>
            <person name="Liu J."/>
            <person name="Yu Q."/>
            <person name="Li R."/>
            <person name="Liao H."/>
            <person name="Li X."/>
            <person name="Kong Y."/>
            <person name="Jiang Z."/>
            <person name="Chourrout D."/>
            <person name="Li R."/>
            <person name="Bao Z."/>
        </authorList>
    </citation>
    <scope>NUCLEOTIDE SEQUENCE [LARGE SCALE GENOMIC DNA]</scope>
    <source>
        <strain evidence="5 6">PY_sf001</strain>
    </source>
</reference>
<organism evidence="5 6">
    <name type="scientific">Mizuhopecten yessoensis</name>
    <name type="common">Japanese scallop</name>
    <name type="synonym">Patinopecten yessoensis</name>
    <dbReference type="NCBI Taxonomy" id="6573"/>
    <lineage>
        <taxon>Eukaryota</taxon>
        <taxon>Metazoa</taxon>
        <taxon>Spiralia</taxon>
        <taxon>Lophotrochozoa</taxon>
        <taxon>Mollusca</taxon>
        <taxon>Bivalvia</taxon>
        <taxon>Autobranchia</taxon>
        <taxon>Pteriomorphia</taxon>
        <taxon>Pectinida</taxon>
        <taxon>Pectinoidea</taxon>
        <taxon>Pectinidae</taxon>
        <taxon>Mizuhopecten</taxon>
    </lineage>
</organism>
<evidence type="ECO:0000256" key="1">
    <source>
        <dbReference type="ARBA" id="ARBA00004308"/>
    </source>
</evidence>
<dbReference type="InterPro" id="IPR001806">
    <property type="entry name" value="Small_GTPase"/>
</dbReference>
<comment type="subcellular location">
    <subcellularLocation>
        <location evidence="1">Endomembrane system</location>
    </subcellularLocation>
</comment>
<dbReference type="STRING" id="6573.A0A210R5R8"/>
<dbReference type="SMART" id="SM00173">
    <property type="entry name" value="RAS"/>
    <property type="match status" value="1"/>
</dbReference>
<keyword evidence="6" id="KW-1185">Reference proteome</keyword>
<dbReference type="PROSITE" id="PS51421">
    <property type="entry name" value="RAS"/>
    <property type="match status" value="1"/>
</dbReference>
<comment type="caution">
    <text evidence="5">The sequence shown here is derived from an EMBL/GenBank/DDBJ whole genome shotgun (WGS) entry which is preliminary data.</text>
</comment>
<evidence type="ECO:0000313" key="6">
    <source>
        <dbReference type="Proteomes" id="UP000242188"/>
    </source>
</evidence>
<dbReference type="GO" id="GO:0003924">
    <property type="term" value="F:GTPase activity"/>
    <property type="evidence" value="ECO:0007669"/>
    <property type="project" value="InterPro"/>
</dbReference>
<dbReference type="InterPro" id="IPR005225">
    <property type="entry name" value="Small_GTP-bd"/>
</dbReference>
<dbReference type="FunFam" id="3.40.50.300:FF:000586">
    <property type="entry name" value="Rab family GTPase"/>
    <property type="match status" value="1"/>
</dbReference>
<proteinExistence type="predicted"/>
<dbReference type="SUPFAM" id="SSF52540">
    <property type="entry name" value="P-loop containing nucleoside triphosphate hydrolases"/>
    <property type="match status" value="1"/>
</dbReference>
<dbReference type="Gene3D" id="3.40.50.300">
    <property type="entry name" value="P-loop containing nucleotide triphosphate hydrolases"/>
    <property type="match status" value="1"/>
</dbReference>
<dbReference type="PROSITE" id="PS51417">
    <property type="entry name" value="ARF"/>
    <property type="match status" value="1"/>
</dbReference>
<name>A0A210R5R8_MIZYE</name>
<dbReference type="Pfam" id="PF00071">
    <property type="entry name" value="Ras"/>
    <property type="match status" value="1"/>
</dbReference>
<protein>
    <submittedName>
        <fullName evidence="5">Ras-related protein Rab-19</fullName>
    </submittedName>
</protein>
<dbReference type="OrthoDB" id="9989112at2759"/>
<dbReference type="InterPro" id="IPR027417">
    <property type="entry name" value="P-loop_NTPase"/>
</dbReference>
<dbReference type="AlphaFoldDB" id="A0A210R5R8"/>
<dbReference type="InterPro" id="IPR050227">
    <property type="entry name" value="Rab"/>
</dbReference>
<dbReference type="EMBL" id="NEDP02000241">
    <property type="protein sequence ID" value="OWF56238.1"/>
    <property type="molecule type" value="Genomic_DNA"/>
</dbReference>
<dbReference type="PANTHER" id="PTHR47977">
    <property type="entry name" value="RAS-RELATED PROTEIN RAB"/>
    <property type="match status" value="1"/>
</dbReference>
<dbReference type="SMART" id="SM00176">
    <property type="entry name" value="RAN"/>
    <property type="match status" value="1"/>
</dbReference>
<dbReference type="GO" id="GO:0012505">
    <property type="term" value="C:endomembrane system"/>
    <property type="evidence" value="ECO:0007669"/>
    <property type="project" value="UniProtKB-SubCell"/>
</dbReference>
<keyword evidence="3" id="KW-0342">GTP-binding</keyword>
<evidence type="ECO:0000256" key="3">
    <source>
        <dbReference type="ARBA" id="ARBA00023134"/>
    </source>
</evidence>
<accession>A0A210R5R8</accession>
<evidence type="ECO:0000256" key="4">
    <source>
        <dbReference type="ARBA" id="ARBA00023136"/>
    </source>
</evidence>